<name>A0A323UTN6_9RHOO</name>
<gene>
    <name evidence="1" type="ORF">DNK49_14855</name>
</gene>
<proteinExistence type="predicted"/>
<dbReference type="Pfam" id="PF08889">
    <property type="entry name" value="WbqC"/>
    <property type="match status" value="1"/>
</dbReference>
<protein>
    <recommendedName>
        <fullName evidence="3">WbqC family protein</fullName>
    </recommendedName>
</protein>
<comment type="caution">
    <text evidence="1">The sequence shown here is derived from an EMBL/GenBank/DDBJ whole genome shotgun (WGS) entry which is preliminary data.</text>
</comment>
<reference evidence="1 2" key="1">
    <citation type="submission" date="2018-06" db="EMBL/GenBank/DDBJ databases">
        <title>Azoarcus communis strain SWub3 genome.</title>
        <authorList>
            <person name="Zorraquino Salvo V."/>
            <person name="Toubiana D."/>
            <person name="Blumwald E."/>
        </authorList>
    </citation>
    <scope>NUCLEOTIDE SEQUENCE [LARGE SCALE GENOMIC DNA]</scope>
    <source>
        <strain evidence="1 2">SWub3</strain>
    </source>
</reference>
<evidence type="ECO:0000313" key="2">
    <source>
        <dbReference type="Proteomes" id="UP000248259"/>
    </source>
</evidence>
<dbReference type="InterPro" id="IPR014985">
    <property type="entry name" value="WbqC"/>
</dbReference>
<dbReference type="OrthoDB" id="3611744at2"/>
<evidence type="ECO:0000313" key="1">
    <source>
        <dbReference type="EMBL" id="PZA15747.1"/>
    </source>
</evidence>
<dbReference type="Proteomes" id="UP000248259">
    <property type="component" value="Unassembled WGS sequence"/>
</dbReference>
<dbReference type="EMBL" id="QKOE01000011">
    <property type="protein sequence ID" value="PZA15747.1"/>
    <property type="molecule type" value="Genomic_DNA"/>
</dbReference>
<dbReference type="AlphaFoldDB" id="A0A323UTN6"/>
<sequence length="254" mass="28156">MTYGTEAHASAPATPQGGGNGETRVAIMQPYFLPYIGYFQLINAVDVFIIYDNIKYTKKGWINRNRLLSDGHDVLFSLPLQKASDTLDVVERHLAADFKPVKLLGQFHGAYAAAPYYPPTRALLERIVQADAPNLFAFILNSIEAICGHLGIRSRIVTSSALDIDHRQKGQDKVLALCEATGATCYINAIGGTALYDHASFAARGLQLQFLKSRPIEYPQFGAPFVPWLSIIDVLMFNPVERVQAHLLHHYDLV</sequence>
<organism evidence="1 2">
    <name type="scientific">Parazoarcus communis SWub3 = DSM 12120</name>
    <dbReference type="NCBI Taxonomy" id="1121029"/>
    <lineage>
        <taxon>Bacteria</taxon>
        <taxon>Pseudomonadati</taxon>
        <taxon>Pseudomonadota</taxon>
        <taxon>Betaproteobacteria</taxon>
        <taxon>Rhodocyclales</taxon>
        <taxon>Zoogloeaceae</taxon>
        <taxon>Parazoarcus</taxon>
    </lineage>
</organism>
<evidence type="ECO:0008006" key="3">
    <source>
        <dbReference type="Google" id="ProtNLM"/>
    </source>
</evidence>
<keyword evidence="2" id="KW-1185">Reference proteome</keyword>
<accession>A0A323UTN6</accession>